<evidence type="ECO:0000313" key="1">
    <source>
        <dbReference type="EMBL" id="GIY29379.1"/>
    </source>
</evidence>
<reference evidence="1 2" key="1">
    <citation type="submission" date="2021-06" db="EMBL/GenBank/DDBJ databases">
        <title>Caerostris darwini draft genome.</title>
        <authorList>
            <person name="Kono N."/>
            <person name="Arakawa K."/>
        </authorList>
    </citation>
    <scope>NUCLEOTIDE SEQUENCE [LARGE SCALE GENOMIC DNA]</scope>
</reference>
<comment type="caution">
    <text evidence="1">The sequence shown here is derived from an EMBL/GenBank/DDBJ whole genome shotgun (WGS) entry which is preliminary data.</text>
</comment>
<sequence length="192" mass="21528">MEKKCRGRTFSLVVRWSRALFTYCGGYVPEGLTYSDGNSSFPHVHGGSKFSKVIKNGIVWKLHKYRNLFTLRTMKSSPKRAHHPTLMTAGGERFEAAAPSQFPILHSGCRVTQNRISWNGNPRARAKVLWAWYTLEGSGAMNPVSLIASKTQRPRGAETKSVILNIKGRSPRWPGQIPLSGNLFEDLDRNAQ</sequence>
<name>A0AAV4S8W5_9ARAC</name>
<dbReference type="AlphaFoldDB" id="A0AAV4S8W5"/>
<organism evidence="1 2">
    <name type="scientific">Caerostris darwini</name>
    <dbReference type="NCBI Taxonomy" id="1538125"/>
    <lineage>
        <taxon>Eukaryota</taxon>
        <taxon>Metazoa</taxon>
        <taxon>Ecdysozoa</taxon>
        <taxon>Arthropoda</taxon>
        <taxon>Chelicerata</taxon>
        <taxon>Arachnida</taxon>
        <taxon>Araneae</taxon>
        <taxon>Araneomorphae</taxon>
        <taxon>Entelegynae</taxon>
        <taxon>Araneoidea</taxon>
        <taxon>Araneidae</taxon>
        <taxon>Caerostris</taxon>
    </lineage>
</organism>
<proteinExistence type="predicted"/>
<dbReference type="EMBL" id="BPLQ01007314">
    <property type="protein sequence ID" value="GIY29379.1"/>
    <property type="molecule type" value="Genomic_DNA"/>
</dbReference>
<dbReference type="Proteomes" id="UP001054837">
    <property type="component" value="Unassembled WGS sequence"/>
</dbReference>
<gene>
    <name evidence="1" type="ORF">CDAR_533401</name>
</gene>
<accession>A0AAV4S8W5</accession>
<evidence type="ECO:0000313" key="2">
    <source>
        <dbReference type="Proteomes" id="UP001054837"/>
    </source>
</evidence>
<keyword evidence="2" id="KW-1185">Reference proteome</keyword>
<protein>
    <submittedName>
        <fullName evidence="1">Uncharacterized protein</fullName>
    </submittedName>
</protein>